<reference evidence="2 3" key="1">
    <citation type="submission" date="2014-06" db="EMBL/GenBank/DDBJ databases">
        <title>Draft genome sequence of Idiomarina sp. MCCC 1A10513.</title>
        <authorList>
            <person name="Du J."/>
            <person name="Lai Q."/>
            <person name="Shao Z."/>
        </authorList>
    </citation>
    <scope>NUCLEOTIDE SEQUENCE [LARGE SCALE GENOMIC DNA]</scope>
    <source>
        <strain evidence="2 3">MCCC 1A10513</strain>
    </source>
</reference>
<accession>A0A094ILT9</accession>
<evidence type="ECO:0000256" key="1">
    <source>
        <dbReference type="SAM" id="SignalP"/>
    </source>
</evidence>
<evidence type="ECO:0000313" key="3">
    <source>
        <dbReference type="Proteomes" id="UP000053718"/>
    </source>
</evidence>
<gene>
    <name evidence="2" type="ORF">IDAT_11155</name>
</gene>
<comment type="caution">
    <text evidence="2">The sequence shown here is derived from an EMBL/GenBank/DDBJ whole genome shotgun (WGS) entry which is preliminary data.</text>
</comment>
<proteinExistence type="predicted"/>
<dbReference type="EMBL" id="JPIN01000012">
    <property type="protein sequence ID" value="KFZ28137.1"/>
    <property type="molecule type" value="Genomic_DNA"/>
</dbReference>
<organism evidence="2 3">
    <name type="scientific">Pseudidiomarina atlantica</name>
    <dbReference type="NCBI Taxonomy" id="1517416"/>
    <lineage>
        <taxon>Bacteria</taxon>
        <taxon>Pseudomonadati</taxon>
        <taxon>Pseudomonadota</taxon>
        <taxon>Gammaproteobacteria</taxon>
        <taxon>Alteromonadales</taxon>
        <taxon>Idiomarinaceae</taxon>
        <taxon>Pseudidiomarina</taxon>
    </lineage>
</organism>
<sequence length="154" mass="17042">MRTLFVIFALLFCSLASASDSCLNAHKAWRSDFHVFMSLMDCASAELAAAQDRASYLSQLSDALAGEVEWVGTVRAVRDERLYFNESFALIEPGMKAARVMYYSTPADAEEWQDVSIGQQVKYTGKIAATKVDTLASSRPLLYIELVEVRPSNG</sequence>
<keyword evidence="3" id="KW-1185">Reference proteome</keyword>
<keyword evidence="1" id="KW-0732">Signal</keyword>
<dbReference type="AlphaFoldDB" id="A0A094ILT9"/>
<feature type="chain" id="PRO_5001899703" evidence="1">
    <location>
        <begin position="19"/>
        <end position="154"/>
    </location>
</feature>
<protein>
    <submittedName>
        <fullName evidence="2">Uncharacterized protein</fullName>
    </submittedName>
</protein>
<name>A0A094ILT9_9GAMM</name>
<feature type="signal peptide" evidence="1">
    <location>
        <begin position="1"/>
        <end position="18"/>
    </location>
</feature>
<dbReference type="RefSeq" id="WP_034733587.1">
    <property type="nucleotide sequence ID" value="NZ_JPIN01000012.1"/>
</dbReference>
<dbReference type="eggNOG" id="ENOG50341VJ">
    <property type="taxonomic scope" value="Bacteria"/>
</dbReference>
<dbReference type="Proteomes" id="UP000053718">
    <property type="component" value="Unassembled WGS sequence"/>
</dbReference>
<evidence type="ECO:0000313" key="2">
    <source>
        <dbReference type="EMBL" id="KFZ28137.1"/>
    </source>
</evidence>